<sequence>MRPRVIALTTSALASFCSHCSGPPQHGALKRCTRCRAIWYCDAECQNKDWAYHKTECEALQRWATMAPSPELSVPSDAIRCLGRVLWDRQKKGPESEFVKEWNMLQSNKVALQTSALEAYTHLAHSVVRYVGATSPAELMPFGISSAGQLVDLISKFTTNTFTLTSPSLDPIGVCVAPTFALLNHSCDPNAVLVFPRCAEVKTQEPRMNLIAIRPIGVDEEIFISYVDTTLPGESRRSALQETYNFQCECAMCREPVHPDPRQSIWCPKACGGTCPVPSSEVDLVRCARCRAIVSSVDSVLDVVRIGQEALDKANTLQFRDPEKSIKLTSNMLPILISSGLTPSCHPLLALTRLHQELLMASFTPDLTQDILDKTIQASTNYSTGVSSILTYGHPVRAAALAELGKLLAVDEITPQDPSATDRYPPSGPKRLRLAYETLVRAREELLIGFGKVNQGGSIGKEVREAIVRLEKELGVWTQGIRNALHDQRLAGPSK</sequence>
<comment type="caution">
    <text evidence="1">The sequence shown here is derived from an EMBL/GenBank/DDBJ whole genome shotgun (WGS) entry which is preliminary data.</text>
</comment>
<evidence type="ECO:0000313" key="2">
    <source>
        <dbReference type="Proteomes" id="UP001055072"/>
    </source>
</evidence>
<accession>A0ACB8U3C1</accession>
<proteinExistence type="predicted"/>
<evidence type="ECO:0000313" key="1">
    <source>
        <dbReference type="EMBL" id="KAI0088827.1"/>
    </source>
</evidence>
<name>A0ACB8U3C1_9APHY</name>
<dbReference type="EMBL" id="MU274912">
    <property type="protein sequence ID" value="KAI0088827.1"/>
    <property type="molecule type" value="Genomic_DNA"/>
</dbReference>
<dbReference type="Proteomes" id="UP001055072">
    <property type="component" value="Unassembled WGS sequence"/>
</dbReference>
<protein>
    <submittedName>
        <fullName evidence="1">SET domain-containing protein</fullName>
    </submittedName>
</protein>
<keyword evidence="2" id="KW-1185">Reference proteome</keyword>
<reference evidence="1" key="1">
    <citation type="journal article" date="2021" name="Environ. Microbiol.">
        <title>Gene family expansions and transcriptome signatures uncover fungal adaptations to wood decay.</title>
        <authorList>
            <person name="Hage H."/>
            <person name="Miyauchi S."/>
            <person name="Viragh M."/>
            <person name="Drula E."/>
            <person name="Min B."/>
            <person name="Chaduli D."/>
            <person name="Navarro D."/>
            <person name="Favel A."/>
            <person name="Norest M."/>
            <person name="Lesage-Meessen L."/>
            <person name="Balint B."/>
            <person name="Merenyi Z."/>
            <person name="de Eugenio L."/>
            <person name="Morin E."/>
            <person name="Martinez A.T."/>
            <person name="Baldrian P."/>
            <person name="Stursova M."/>
            <person name="Martinez M.J."/>
            <person name="Novotny C."/>
            <person name="Magnuson J.K."/>
            <person name="Spatafora J.W."/>
            <person name="Maurice S."/>
            <person name="Pangilinan J."/>
            <person name="Andreopoulos W."/>
            <person name="LaButti K."/>
            <person name="Hundley H."/>
            <person name="Na H."/>
            <person name="Kuo A."/>
            <person name="Barry K."/>
            <person name="Lipzen A."/>
            <person name="Henrissat B."/>
            <person name="Riley R."/>
            <person name="Ahrendt S."/>
            <person name="Nagy L.G."/>
            <person name="Grigoriev I.V."/>
            <person name="Martin F."/>
            <person name="Rosso M.N."/>
        </authorList>
    </citation>
    <scope>NUCLEOTIDE SEQUENCE</scope>
    <source>
        <strain evidence="1">CBS 384.51</strain>
    </source>
</reference>
<organism evidence="1 2">
    <name type="scientific">Irpex rosettiformis</name>
    <dbReference type="NCBI Taxonomy" id="378272"/>
    <lineage>
        <taxon>Eukaryota</taxon>
        <taxon>Fungi</taxon>
        <taxon>Dikarya</taxon>
        <taxon>Basidiomycota</taxon>
        <taxon>Agaricomycotina</taxon>
        <taxon>Agaricomycetes</taxon>
        <taxon>Polyporales</taxon>
        <taxon>Irpicaceae</taxon>
        <taxon>Irpex</taxon>
    </lineage>
</organism>
<gene>
    <name evidence="1" type="ORF">BDY19DRAFT_985297</name>
</gene>